<comment type="caution">
    <text evidence="2">The sequence shown here is derived from an EMBL/GenBank/DDBJ whole genome shotgun (WGS) entry which is preliminary data.</text>
</comment>
<dbReference type="Proteomes" id="UP000029713">
    <property type="component" value="Unassembled WGS sequence"/>
</dbReference>
<dbReference type="RefSeq" id="WP_036337148.1">
    <property type="nucleotide sequence ID" value="NZ_JPMX01000075.1"/>
</dbReference>
<dbReference type="InterPro" id="IPR044859">
    <property type="entry name" value="Allene_oxi_cyc_Dirigent"/>
</dbReference>
<evidence type="ECO:0000313" key="2">
    <source>
        <dbReference type="EMBL" id="KGH45670.1"/>
    </source>
</evidence>
<name>A0A098Y5G0_9ACTN</name>
<dbReference type="Pfam" id="PF18678">
    <property type="entry name" value="AOC_like"/>
    <property type="match status" value="1"/>
</dbReference>
<dbReference type="GO" id="GO:0046423">
    <property type="term" value="F:allene-oxide cyclase activity"/>
    <property type="evidence" value="ECO:0007669"/>
    <property type="project" value="InterPro"/>
</dbReference>
<proteinExistence type="predicted"/>
<dbReference type="SUPFAM" id="SSF141493">
    <property type="entry name" value="Allene oxide cyclase-like"/>
    <property type="match status" value="1"/>
</dbReference>
<dbReference type="GO" id="GO:0017000">
    <property type="term" value="P:antibiotic biosynthetic process"/>
    <property type="evidence" value="ECO:0007669"/>
    <property type="project" value="InterPro"/>
</dbReference>
<dbReference type="EMBL" id="JPMX01000075">
    <property type="protein sequence ID" value="KGH45670.1"/>
    <property type="molecule type" value="Genomic_DNA"/>
</dbReference>
<dbReference type="OrthoDB" id="5195420at2"/>
<dbReference type="InterPro" id="IPR034871">
    <property type="entry name" value="Allene_oxi_cyc_sf"/>
</dbReference>
<evidence type="ECO:0000313" key="3">
    <source>
        <dbReference type="Proteomes" id="UP000029713"/>
    </source>
</evidence>
<keyword evidence="3" id="KW-1185">Reference proteome</keyword>
<accession>A0A098Y5G0</accession>
<sequence length="159" mass="16337">MSRTVSRPAAIGAAGVVLVAGSLLTVVPAAAGDQPLRLSTEVVRNTDLDLGDPGPSAGDTQVFLDDVRRDGRSIGSSAGSCTLAEFTETRLVGHCAATLTLPKGTITVQGAFDENPSQGPTGYVWAVTGGTGRYADAGGEVRGTFRPDTDIVDLEIHVR</sequence>
<reference evidence="2 3" key="1">
    <citation type="submission" date="2014-07" db="EMBL/GenBank/DDBJ databases">
        <title>Biosystematic studies on Modestobacter strains isolated from extreme hyper-arid desert soil and from historic building.</title>
        <authorList>
            <person name="Bukarasam K."/>
            <person name="Bull A."/>
            <person name="Girard G."/>
            <person name="van Wezel G."/>
            <person name="Goodfellow M."/>
        </authorList>
    </citation>
    <scope>NUCLEOTIDE SEQUENCE [LARGE SCALE GENOMIC DNA]</scope>
    <source>
        <strain evidence="2 3">KNN45-2b</strain>
    </source>
</reference>
<dbReference type="AlphaFoldDB" id="A0A098Y5G0"/>
<organism evidence="2 3">
    <name type="scientific">Modestobacter caceresii</name>
    <dbReference type="NCBI Taxonomy" id="1522368"/>
    <lineage>
        <taxon>Bacteria</taxon>
        <taxon>Bacillati</taxon>
        <taxon>Actinomycetota</taxon>
        <taxon>Actinomycetes</taxon>
        <taxon>Geodermatophilales</taxon>
        <taxon>Geodermatophilaceae</taxon>
        <taxon>Modestobacter</taxon>
    </lineage>
</organism>
<dbReference type="GO" id="GO:0009695">
    <property type="term" value="P:jasmonic acid biosynthetic process"/>
    <property type="evidence" value="ECO:0007669"/>
    <property type="project" value="InterPro"/>
</dbReference>
<dbReference type="Gene3D" id="2.40.480.10">
    <property type="entry name" value="Allene oxide cyclase-like"/>
    <property type="match status" value="1"/>
</dbReference>
<feature type="domain" description="Allene oxide cyclase barrel-like" evidence="1">
    <location>
        <begin position="45"/>
        <end position="141"/>
    </location>
</feature>
<gene>
    <name evidence="2" type="ORF">IN07_16395</name>
</gene>
<protein>
    <recommendedName>
        <fullName evidence="1">Allene oxide cyclase barrel-like domain-containing protein</fullName>
    </recommendedName>
</protein>
<dbReference type="InterPro" id="IPR041013">
    <property type="entry name" value="AOC-like"/>
</dbReference>
<evidence type="ECO:0000259" key="1">
    <source>
        <dbReference type="Pfam" id="PF18678"/>
    </source>
</evidence>